<name>B6WYF1_9BACT</name>
<dbReference type="InterPro" id="IPR003356">
    <property type="entry name" value="DNA_methylase_A-5"/>
</dbReference>
<feature type="domain" description="DNA methylase adenine-specific" evidence="3">
    <location>
        <begin position="34"/>
        <end position="122"/>
    </location>
</feature>
<dbReference type="PRINTS" id="PR00507">
    <property type="entry name" value="N12N6MTFRASE"/>
</dbReference>
<feature type="region of interest" description="Disordered" evidence="2">
    <location>
        <begin position="165"/>
        <end position="188"/>
    </location>
</feature>
<gene>
    <name evidence="4" type="ORF">DESPIG_03133</name>
</gene>
<dbReference type="InterPro" id="IPR052916">
    <property type="entry name" value="Type-I_RE_MTase_Subunit"/>
</dbReference>
<evidence type="ECO:0000256" key="1">
    <source>
        <dbReference type="ARBA" id="ARBA00006594"/>
    </source>
</evidence>
<dbReference type="PANTHER" id="PTHR42998">
    <property type="entry name" value="TYPE I RESTRICTION ENZYME HINDVIIP M PROTEIN-RELATED"/>
    <property type="match status" value="1"/>
</dbReference>
<evidence type="ECO:0000313" key="5">
    <source>
        <dbReference type="Proteomes" id="UP000003676"/>
    </source>
</evidence>
<feature type="compositionally biased region" description="Basic and acidic residues" evidence="2">
    <location>
        <begin position="173"/>
        <end position="188"/>
    </location>
</feature>
<proteinExistence type="inferred from homology"/>
<evidence type="ECO:0000256" key="2">
    <source>
        <dbReference type="SAM" id="MobiDB-lite"/>
    </source>
</evidence>
<protein>
    <recommendedName>
        <fullName evidence="3">DNA methylase adenine-specific domain-containing protein</fullName>
    </recommendedName>
</protein>
<sequence length="199" mass="22255">MGQRAADHFANATAYLLDYMRTTNEETLGPLYEEYAANHYTGQYFTPSSVARLMARITHTAPPETGRFKVLDPACGAGACLIAAAKEQTFEQNGRALFVGQDIDLNCARMTALNLMFFNLDGIVLWGNHLALEVREAWETRRSLVWGGSIRPLDREEARVWLEGHFSGPETPPEPKKDSAVSVKTDTKTVRKMEQLSLF</sequence>
<dbReference type="InterPro" id="IPR029063">
    <property type="entry name" value="SAM-dependent_MTases_sf"/>
</dbReference>
<comment type="caution">
    <text evidence="4">The sequence shown here is derived from an EMBL/GenBank/DDBJ whole genome shotgun (WGS) entry which is preliminary data.</text>
</comment>
<reference evidence="4 5" key="1">
    <citation type="submission" date="2008-10" db="EMBL/GenBank/DDBJ databases">
        <title>Draft genome sequence of Desulvovibrio piger (ATCC 29098).</title>
        <authorList>
            <person name="Sudarsanam P."/>
            <person name="Ley R."/>
            <person name="Guruge J."/>
            <person name="Turnbaugh P.J."/>
            <person name="Mahowald M."/>
            <person name="Liep D."/>
            <person name="Gordon J."/>
        </authorList>
    </citation>
    <scope>NUCLEOTIDE SEQUENCE [LARGE SCALE GENOMIC DNA]</scope>
    <source>
        <strain evidence="4 5">ATCC 29098</strain>
    </source>
</reference>
<dbReference type="GO" id="GO:0003677">
    <property type="term" value="F:DNA binding"/>
    <property type="evidence" value="ECO:0007669"/>
    <property type="project" value="InterPro"/>
</dbReference>
<evidence type="ECO:0000259" key="3">
    <source>
        <dbReference type="Pfam" id="PF02384"/>
    </source>
</evidence>
<dbReference type="GO" id="GO:0008170">
    <property type="term" value="F:N-methyltransferase activity"/>
    <property type="evidence" value="ECO:0007669"/>
    <property type="project" value="InterPro"/>
</dbReference>
<organism evidence="4 5">
    <name type="scientific">Desulfovibrio piger ATCC 29098</name>
    <dbReference type="NCBI Taxonomy" id="411464"/>
    <lineage>
        <taxon>Bacteria</taxon>
        <taxon>Pseudomonadati</taxon>
        <taxon>Thermodesulfobacteriota</taxon>
        <taxon>Desulfovibrionia</taxon>
        <taxon>Desulfovibrionales</taxon>
        <taxon>Desulfovibrionaceae</taxon>
        <taxon>Desulfovibrio</taxon>
    </lineage>
</organism>
<dbReference type="AlphaFoldDB" id="B6WYF1"/>
<dbReference type="HOGENOM" id="CLU_1370266_0_0_7"/>
<comment type="similarity">
    <text evidence="1">Belongs to the N(4)/N(6)-methyltransferase family.</text>
</comment>
<dbReference type="SUPFAM" id="SSF53335">
    <property type="entry name" value="S-adenosyl-L-methionine-dependent methyltransferases"/>
    <property type="match status" value="1"/>
</dbReference>
<accession>B6WYF1</accession>
<dbReference type="Gene3D" id="3.40.50.150">
    <property type="entry name" value="Vaccinia Virus protein VP39"/>
    <property type="match status" value="1"/>
</dbReference>
<dbReference type="EMBL" id="ABXU01000094">
    <property type="protein sequence ID" value="EEB31991.1"/>
    <property type="molecule type" value="Genomic_DNA"/>
</dbReference>
<dbReference type="Proteomes" id="UP000003676">
    <property type="component" value="Unassembled WGS sequence"/>
</dbReference>
<dbReference type="PANTHER" id="PTHR42998:SF1">
    <property type="entry name" value="TYPE I RESTRICTION ENZYME HINDI METHYLASE SUBUNIT"/>
    <property type="match status" value="1"/>
</dbReference>
<evidence type="ECO:0000313" key="4">
    <source>
        <dbReference type="EMBL" id="EEB31991.1"/>
    </source>
</evidence>
<dbReference type="Pfam" id="PF02384">
    <property type="entry name" value="N6_Mtase"/>
    <property type="match status" value="1"/>
</dbReference>
<reference evidence="4 5" key="2">
    <citation type="submission" date="2008-10" db="EMBL/GenBank/DDBJ databases">
        <authorList>
            <person name="Fulton L."/>
            <person name="Clifton S."/>
            <person name="Fulton B."/>
            <person name="Xu J."/>
            <person name="Minx P."/>
            <person name="Pepin K.H."/>
            <person name="Johnson M."/>
            <person name="Bhonagiri V."/>
            <person name="Nash W.E."/>
            <person name="Mardis E.R."/>
            <person name="Wilson R.K."/>
        </authorList>
    </citation>
    <scope>NUCLEOTIDE SEQUENCE [LARGE SCALE GENOMIC DNA]</scope>
    <source>
        <strain evidence="4 5">ATCC 29098</strain>
    </source>
</reference>
<dbReference type="eggNOG" id="COG0286">
    <property type="taxonomic scope" value="Bacteria"/>
</dbReference>